<accession>A0A8S5UHE1</accession>
<keyword evidence="2" id="KW-0378">Hydrolase</keyword>
<evidence type="ECO:0000313" key="4">
    <source>
        <dbReference type="EMBL" id="DAF93913.1"/>
    </source>
</evidence>
<comment type="cofactor">
    <cofactor evidence="1">
        <name>Mg(2+)</name>
        <dbReference type="ChEBI" id="CHEBI:18420"/>
    </cofactor>
</comment>
<sequence>MTGNDTHVIGVACIIQDPQNGRVLLQHRAKDPGSGLYVLPGGKLEAERADVGMARELREELCLDLDPAGLRPVWHANDTLGNGDPLLMLYFRAYAFAGEVRNAEPEKCHGLVWSHIYTFAEADPLHFMNLPMWENDRQALRATLQFLR</sequence>
<dbReference type="InterPro" id="IPR000086">
    <property type="entry name" value="NUDIX_hydrolase_dom"/>
</dbReference>
<dbReference type="EMBL" id="BK016090">
    <property type="protein sequence ID" value="DAF93932.1"/>
    <property type="molecule type" value="Genomic_DNA"/>
</dbReference>
<proteinExistence type="predicted"/>
<dbReference type="Pfam" id="PF00293">
    <property type="entry name" value="NUDIX"/>
    <property type="match status" value="1"/>
</dbReference>
<dbReference type="PROSITE" id="PS51462">
    <property type="entry name" value="NUDIX"/>
    <property type="match status" value="1"/>
</dbReference>
<dbReference type="PANTHER" id="PTHR43046:SF14">
    <property type="entry name" value="MUTT_NUDIX FAMILY PROTEIN"/>
    <property type="match status" value="1"/>
</dbReference>
<reference evidence="4" key="1">
    <citation type="journal article" date="2021" name="Proc. Natl. Acad. Sci. U.S.A.">
        <title>A Catalog of Tens of Thousands of Viruses from Human Metagenomes Reveals Hidden Associations with Chronic Diseases.</title>
        <authorList>
            <person name="Tisza M.J."/>
            <person name="Buck C.B."/>
        </authorList>
    </citation>
    <scope>NUCLEOTIDE SEQUENCE</scope>
    <source>
        <strain evidence="4">Ctu2j3</strain>
    </source>
</reference>
<evidence type="ECO:0000256" key="2">
    <source>
        <dbReference type="ARBA" id="ARBA00022801"/>
    </source>
</evidence>
<dbReference type="EMBL" id="BK016090">
    <property type="protein sequence ID" value="DAF93913.1"/>
    <property type="molecule type" value="Genomic_DNA"/>
</dbReference>
<evidence type="ECO:0000259" key="3">
    <source>
        <dbReference type="PROSITE" id="PS51462"/>
    </source>
</evidence>
<dbReference type="Gene3D" id="3.90.79.10">
    <property type="entry name" value="Nucleoside Triphosphate Pyrophosphohydrolase"/>
    <property type="match status" value="1"/>
</dbReference>
<organism evidence="4">
    <name type="scientific">Myoviridae sp. ctu2j3</name>
    <dbReference type="NCBI Taxonomy" id="2825197"/>
    <lineage>
        <taxon>Viruses</taxon>
        <taxon>Duplodnaviria</taxon>
        <taxon>Heunggongvirae</taxon>
        <taxon>Uroviricota</taxon>
        <taxon>Caudoviricetes</taxon>
    </lineage>
</organism>
<dbReference type="PANTHER" id="PTHR43046">
    <property type="entry name" value="GDP-MANNOSE MANNOSYL HYDROLASE"/>
    <property type="match status" value="1"/>
</dbReference>
<protein>
    <submittedName>
        <fullName evidence="4">MTH1</fullName>
    </submittedName>
</protein>
<dbReference type="GO" id="GO:0016787">
    <property type="term" value="F:hydrolase activity"/>
    <property type="evidence" value="ECO:0007669"/>
    <property type="project" value="UniProtKB-KW"/>
</dbReference>
<feature type="domain" description="Nudix hydrolase" evidence="3">
    <location>
        <begin position="6"/>
        <end position="140"/>
    </location>
</feature>
<evidence type="ECO:0000256" key="1">
    <source>
        <dbReference type="ARBA" id="ARBA00001946"/>
    </source>
</evidence>
<name>A0A8S5UHE1_9CAUD</name>
<dbReference type="SUPFAM" id="SSF55811">
    <property type="entry name" value="Nudix"/>
    <property type="match status" value="1"/>
</dbReference>
<dbReference type="InterPro" id="IPR015797">
    <property type="entry name" value="NUDIX_hydrolase-like_dom_sf"/>
</dbReference>